<name>A0A7R9LR29_9ACAR</name>
<dbReference type="AlphaFoldDB" id="A0A7R9LR29"/>
<evidence type="ECO:0000313" key="3">
    <source>
        <dbReference type="Proteomes" id="UP000728032"/>
    </source>
</evidence>
<evidence type="ECO:0000313" key="2">
    <source>
        <dbReference type="EMBL" id="CAD7644911.1"/>
    </source>
</evidence>
<organism evidence="2">
    <name type="scientific">Oppiella nova</name>
    <dbReference type="NCBI Taxonomy" id="334625"/>
    <lineage>
        <taxon>Eukaryota</taxon>
        <taxon>Metazoa</taxon>
        <taxon>Ecdysozoa</taxon>
        <taxon>Arthropoda</taxon>
        <taxon>Chelicerata</taxon>
        <taxon>Arachnida</taxon>
        <taxon>Acari</taxon>
        <taxon>Acariformes</taxon>
        <taxon>Sarcoptiformes</taxon>
        <taxon>Oribatida</taxon>
        <taxon>Brachypylina</taxon>
        <taxon>Oppioidea</taxon>
        <taxon>Oppiidae</taxon>
        <taxon>Oppiella</taxon>
    </lineage>
</organism>
<accession>A0A7R9LR29</accession>
<protein>
    <submittedName>
        <fullName evidence="2">Uncharacterized protein</fullName>
    </submittedName>
</protein>
<dbReference type="EMBL" id="OC916667">
    <property type="protein sequence ID" value="CAD7644911.1"/>
    <property type="molecule type" value="Genomic_DNA"/>
</dbReference>
<dbReference type="InterPro" id="IPR016024">
    <property type="entry name" value="ARM-type_fold"/>
</dbReference>
<feature type="region of interest" description="Disordered" evidence="1">
    <location>
        <begin position="495"/>
        <end position="522"/>
    </location>
</feature>
<reference evidence="2" key="1">
    <citation type="submission" date="2020-11" db="EMBL/GenBank/DDBJ databases">
        <authorList>
            <person name="Tran Van P."/>
        </authorList>
    </citation>
    <scope>NUCLEOTIDE SEQUENCE</scope>
</reference>
<gene>
    <name evidence="2" type="ORF">ONB1V03_LOCUS4931</name>
</gene>
<dbReference type="EMBL" id="CAJPVJ010001842">
    <property type="protein sequence ID" value="CAG2165388.1"/>
    <property type="molecule type" value="Genomic_DNA"/>
</dbReference>
<keyword evidence="3" id="KW-1185">Reference proteome</keyword>
<sequence length="537" mass="58525">MSECLSRDASFDASLSSAAAVARLTAALHSAHNRAKGLSLVVSNVDRMQDSIVAENAIFWSQIAVKELSKNSQNATLAARLVVAVADAVHRRSACHHLWPQMTSSVAFPAVDLLIGRSLPSSFVVSVVAQLIASFGSHLAPKRKPIEAFVLNNGLNARSDQTVRTLPLAPIPSDVTFLCPQTFALLFARLFLCCVSIERRQIHGQYLRQSLDALNAALAQQNSNHVHFWSSCVAALCTADTGGVAVALPVAAVVQSAVRVLAFAPQRALLLLDALLVTARNDFLVFCPKVNQIVKQLLSSEDLALRTLAFRFLRQYFRLFGFRSGISAQTAQQFVQELLHAVNDSQNSSSAADIDSALDALRALFAAFPALDASLALRSFVALLITNYRSREMSSLLQRDDTRRRLWRLTASLVARQQRAGSDVRSVVCLAQRARVCDPNEDIQRFCEQTIRLSINRFSAADDTPTEKETPFAEMETTLESFPVVESVVPLSVPPLESGKDAEDVIASGGPPTKRAKVDDKSDDSVVEDILKDFVLN</sequence>
<proteinExistence type="predicted"/>
<evidence type="ECO:0000256" key="1">
    <source>
        <dbReference type="SAM" id="MobiDB-lite"/>
    </source>
</evidence>
<dbReference type="Proteomes" id="UP000728032">
    <property type="component" value="Unassembled WGS sequence"/>
</dbReference>
<dbReference type="SUPFAM" id="SSF48371">
    <property type="entry name" value="ARM repeat"/>
    <property type="match status" value="1"/>
</dbReference>